<keyword evidence="4" id="KW-0378">Hydrolase</keyword>
<keyword evidence="7" id="KW-1185">Reference proteome</keyword>
<evidence type="ECO:0000256" key="4">
    <source>
        <dbReference type="ARBA" id="ARBA00022801"/>
    </source>
</evidence>
<dbReference type="Gene3D" id="3.90.80.10">
    <property type="entry name" value="Inorganic pyrophosphatase"/>
    <property type="match status" value="1"/>
</dbReference>
<dbReference type="SUPFAM" id="SSF50324">
    <property type="entry name" value="Inorganic pyrophosphatase"/>
    <property type="match status" value="1"/>
</dbReference>
<dbReference type="GO" id="GO:0006796">
    <property type="term" value="P:phosphate-containing compound metabolic process"/>
    <property type="evidence" value="ECO:0007669"/>
    <property type="project" value="InterPro"/>
</dbReference>
<keyword evidence="5" id="KW-0460">Magnesium</keyword>
<gene>
    <name evidence="6" type="ORF">SAMN05421739_10471</name>
</gene>
<dbReference type="PROSITE" id="PS51257">
    <property type="entry name" value="PROKAR_LIPOPROTEIN"/>
    <property type="match status" value="1"/>
</dbReference>
<sequence>MIRHTLYLLLLLALASCQTDYTKLPTFTANKQLKAVIETPAGNTRTLVYDRERKEFVPDLNAGQEREIGFLPYPGNMGFIPSTEINKNGRGLEVLVLAERREAGSEMEVIPVGLVQLEKNGELRHIVIAVPSRPSERRIDATNFDAFSKNYPGAKAILQIWFSNFNKSGNTKFVGWRDEKFAEKEIQRWMKL</sequence>
<evidence type="ECO:0000256" key="1">
    <source>
        <dbReference type="ARBA" id="ARBA00001946"/>
    </source>
</evidence>
<dbReference type="GO" id="GO:0005737">
    <property type="term" value="C:cytoplasm"/>
    <property type="evidence" value="ECO:0007669"/>
    <property type="project" value="InterPro"/>
</dbReference>
<evidence type="ECO:0000256" key="2">
    <source>
        <dbReference type="ARBA" id="ARBA00012146"/>
    </source>
</evidence>
<evidence type="ECO:0000313" key="7">
    <source>
        <dbReference type="Proteomes" id="UP000198724"/>
    </source>
</evidence>
<dbReference type="Proteomes" id="UP000198724">
    <property type="component" value="Unassembled WGS sequence"/>
</dbReference>
<accession>A0A1I2V716</accession>
<dbReference type="STRING" id="1436961.SAMN05421739_10471"/>
<dbReference type="InterPro" id="IPR036649">
    <property type="entry name" value="Pyrophosphatase_sf"/>
</dbReference>
<dbReference type="RefSeq" id="WP_092101714.1">
    <property type="nucleotide sequence ID" value="NZ_FOOT01000004.1"/>
</dbReference>
<reference evidence="7" key="1">
    <citation type="submission" date="2016-10" db="EMBL/GenBank/DDBJ databases">
        <authorList>
            <person name="Varghese N."/>
            <person name="Submissions S."/>
        </authorList>
    </citation>
    <scope>NUCLEOTIDE SEQUENCE [LARGE SCALE GENOMIC DNA]</scope>
    <source>
        <strain evidence="7">LP51</strain>
    </source>
</reference>
<protein>
    <recommendedName>
        <fullName evidence="2">inorganic diphosphatase</fullName>
        <ecNumber evidence="2">3.6.1.1</ecNumber>
    </recommendedName>
</protein>
<name>A0A1I2V716_9BACT</name>
<evidence type="ECO:0000256" key="3">
    <source>
        <dbReference type="ARBA" id="ARBA00022723"/>
    </source>
</evidence>
<dbReference type="AlphaFoldDB" id="A0A1I2V716"/>
<dbReference type="GO" id="GO:0000287">
    <property type="term" value="F:magnesium ion binding"/>
    <property type="evidence" value="ECO:0007669"/>
    <property type="project" value="InterPro"/>
</dbReference>
<keyword evidence="3" id="KW-0479">Metal-binding</keyword>
<evidence type="ECO:0000256" key="5">
    <source>
        <dbReference type="ARBA" id="ARBA00022842"/>
    </source>
</evidence>
<organism evidence="6 7">
    <name type="scientific">Pontibacter chinhatensis</name>
    <dbReference type="NCBI Taxonomy" id="1436961"/>
    <lineage>
        <taxon>Bacteria</taxon>
        <taxon>Pseudomonadati</taxon>
        <taxon>Bacteroidota</taxon>
        <taxon>Cytophagia</taxon>
        <taxon>Cytophagales</taxon>
        <taxon>Hymenobacteraceae</taxon>
        <taxon>Pontibacter</taxon>
    </lineage>
</organism>
<comment type="cofactor">
    <cofactor evidence="1">
        <name>Mg(2+)</name>
        <dbReference type="ChEBI" id="CHEBI:18420"/>
    </cofactor>
</comment>
<dbReference type="InterPro" id="IPR008162">
    <property type="entry name" value="Pyrophosphatase"/>
</dbReference>
<dbReference type="OrthoDB" id="5187599at2"/>
<proteinExistence type="predicted"/>
<dbReference type="EMBL" id="FOOT01000004">
    <property type="protein sequence ID" value="SFG85155.1"/>
    <property type="molecule type" value="Genomic_DNA"/>
</dbReference>
<dbReference type="GO" id="GO:0004427">
    <property type="term" value="F:inorganic diphosphate phosphatase activity"/>
    <property type="evidence" value="ECO:0007669"/>
    <property type="project" value="UniProtKB-EC"/>
</dbReference>
<dbReference type="EC" id="3.6.1.1" evidence="2"/>
<evidence type="ECO:0000313" key="6">
    <source>
        <dbReference type="EMBL" id="SFG85155.1"/>
    </source>
</evidence>
<dbReference type="Pfam" id="PF00719">
    <property type="entry name" value="Pyrophosphatase"/>
    <property type="match status" value="1"/>
</dbReference>